<sequence>MWRSPVKAETFEKPEQKKKDEEDSALLQYGGGGGDVAKSRKQRASRRPPCPRQLPLSRQLWRRRPRRLPPIWRRSPSPPVAMVFGPVATQRYGPDMTLREALDGRGDIYRTLLREATAALLNAYYNAPGVAASPHVAAAADTALARRRRLALPQRGSRRALAAGWWLMGTLTWSRLLRKKNMEQKSCLVVISSVAATFPRSSLAWFSWKRTEEQNNCVDDAPVVASTGALVATDTDKAGAVGAPPGTVVASRLVAQGPTVAGPEPNAPGMAPPGWD</sequence>
<gene>
    <name evidence="2" type="ORF">OsJ_14715</name>
</gene>
<evidence type="ECO:0000256" key="1">
    <source>
        <dbReference type="SAM" id="MobiDB-lite"/>
    </source>
</evidence>
<dbReference type="Proteomes" id="UP000007752">
    <property type="component" value="Chromosome 4"/>
</dbReference>
<dbReference type="EMBL" id="CM000141">
    <property type="protein sequence ID" value="EAZ30661.1"/>
    <property type="molecule type" value="Genomic_DNA"/>
</dbReference>
<dbReference type="PANTHER" id="PTHR33210:SF24">
    <property type="entry name" value="POLLEN OLE E 1 ALLERGEN AND EXTENSIN FAMILY PROTEIN"/>
    <property type="match status" value="1"/>
</dbReference>
<organism evidence="2">
    <name type="scientific">Oryza sativa subsp. japonica</name>
    <name type="common">Rice</name>
    <dbReference type="NCBI Taxonomy" id="39947"/>
    <lineage>
        <taxon>Eukaryota</taxon>
        <taxon>Viridiplantae</taxon>
        <taxon>Streptophyta</taxon>
        <taxon>Embryophyta</taxon>
        <taxon>Tracheophyta</taxon>
        <taxon>Spermatophyta</taxon>
        <taxon>Magnoliopsida</taxon>
        <taxon>Liliopsida</taxon>
        <taxon>Poales</taxon>
        <taxon>Poaceae</taxon>
        <taxon>BOP clade</taxon>
        <taxon>Oryzoideae</taxon>
        <taxon>Oryzeae</taxon>
        <taxon>Oryzinae</taxon>
        <taxon>Oryza</taxon>
        <taxon>Oryza sativa</taxon>
    </lineage>
</organism>
<proteinExistence type="predicted"/>
<reference evidence="2" key="2">
    <citation type="submission" date="2008-12" db="EMBL/GenBank/DDBJ databases">
        <title>Improved gene annotation of the rice (Oryza sativa) genomes.</title>
        <authorList>
            <person name="Wang J."/>
            <person name="Li R."/>
            <person name="Fan W."/>
            <person name="Huang Q."/>
            <person name="Zhang J."/>
            <person name="Zhou Y."/>
            <person name="Hu Y."/>
            <person name="Zi S."/>
            <person name="Li J."/>
            <person name="Ni P."/>
            <person name="Zheng H."/>
            <person name="Zhang Y."/>
            <person name="Zhao M."/>
            <person name="Hao Q."/>
            <person name="McDermott J."/>
            <person name="Samudrala R."/>
            <person name="Kristiansen K."/>
            <person name="Wong G.K.-S."/>
        </authorList>
    </citation>
    <scope>NUCLEOTIDE SEQUENCE</scope>
</reference>
<feature type="compositionally biased region" description="Basic and acidic residues" evidence="1">
    <location>
        <begin position="9"/>
        <end position="21"/>
    </location>
</feature>
<accession>A3ATM2</accession>
<reference evidence="2" key="1">
    <citation type="journal article" date="2005" name="PLoS Biol.">
        <title>The genomes of Oryza sativa: a history of duplications.</title>
        <authorList>
            <person name="Yu J."/>
            <person name="Wang J."/>
            <person name="Lin W."/>
            <person name="Li S."/>
            <person name="Li H."/>
            <person name="Zhou J."/>
            <person name="Ni P."/>
            <person name="Dong W."/>
            <person name="Hu S."/>
            <person name="Zeng C."/>
            <person name="Zhang J."/>
            <person name="Zhang Y."/>
            <person name="Li R."/>
            <person name="Xu Z."/>
            <person name="Li S."/>
            <person name="Li X."/>
            <person name="Zheng H."/>
            <person name="Cong L."/>
            <person name="Lin L."/>
            <person name="Yin J."/>
            <person name="Geng J."/>
            <person name="Li G."/>
            <person name="Shi J."/>
            <person name="Liu J."/>
            <person name="Lv H."/>
            <person name="Li J."/>
            <person name="Wang J."/>
            <person name="Deng Y."/>
            <person name="Ran L."/>
            <person name="Shi X."/>
            <person name="Wang X."/>
            <person name="Wu Q."/>
            <person name="Li C."/>
            <person name="Ren X."/>
            <person name="Wang J."/>
            <person name="Wang X."/>
            <person name="Li D."/>
            <person name="Liu D."/>
            <person name="Zhang X."/>
            <person name="Ji Z."/>
            <person name="Zhao W."/>
            <person name="Sun Y."/>
            <person name="Zhang Z."/>
            <person name="Bao J."/>
            <person name="Han Y."/>
            <person name="Dong L."/>
            <person name="Ji J."/>
            <person name="Chen P."/>
            <person name="Wu S."/>
            <person name="Liu J."/>
            <person name="Xiao Y."/>
            <person name="Bu D."/>
            <person name="Tan J."/>
            <person name="Yang L."/>
            <person name="Ye C."/>
            <person name="Zhang J."/>
            <person name="Xu J."/>
            <person name="Zhou Y."/>
            <person name="Yu Y."/>
            <person name="Zhang B."/>
            <person name="Zhuang S."/>
            <person name="Wei H."/>
            <person name="Liu B."/>
            <person name="Lei M."/>
            <person name="Yu H."/>
            <person name="Li Y."/>
            <person name="Xu H."/>
            <person name="Wei S."/>
            <person name="He X."/>
            <person name="Fang L."/>
            <person name="Zhang Z."/>
            <person name="Zhang Y."/>
            <person name="Huang X."/>
            <person name="Su Z."/>
            <person name="Tong W."/>
            <person name="Li J."/>
            <person name="Tong Z."/>
            <person name="Li S."/>
            <person name="Ye J."/>
            <person name="Wang L."/>
            <person name="Fang L."/>
            <person name="Lei T."/>
            <person name="Chen C."/>
            <person name="Chen H."/>
            <person name="Xu Z."/>
            <person name="Li H."/>
            <person name="Huang H."/>
            <person name="Zhang F."/>
            <person name="Xu H."/>
            <person name="Li N."/>
            <person name="Zhao C."/>
            <person name="Li S."/>
            <person name="Dong L."/>
            <person name="Huang Y."/>
            <person name="Li L."/>
            <person name="Xi Y."/>
            <person name="Qi Q."/>
            <person name="Li W."/>
            <person name="Zhang B."/>
            <person name="Hu W."/>
            <person name="Zhang Y."/>
            <person name="Tian X."/>
            <person name="Jiao Y."/>
            <person name="Liang X."/>
            <person name="Jin J."/>
            <person name="Gao L."/>
            <person name="Zheng W."/>
            <person name="Hao B."/>
            <person name="Liu S."/>
            <person name="Wang W."/>
            <person name="Yuan L."/>
            <person name="Cao M."/>
            <person name="McDermott J."/>
            <person name="Samudrala R."/>
            <person name="Wang J."/>
            <person name="Wong G.K."/>
            <person name="Yang H."/>
        </authorList>
    </citation>
    <scope>NUCLEOTIDE SEQUENCE [LARGE SCALE GENOMIC DNA]</scope>
</reference>
<evidence type="ECO:0000313" key="2">
    <source>
        <dbReference type="EMBL" id="EAZ30661.1"/>
    </source>
</evidence>
<feature type="region of interest" description="Disordered" evidence="1">
    <location>
        <begin position="1"/>
        <end position="57"/>
    </location>
</feature>
<dbReference type="InterPro" id="IPR039923">
    <property type="entry name" value="Protodermal_1"/>
</dbReference>
<dbReference type="PANTHER" id="PTHR33210">
    <property type="entry name" value="PROTODERMAL FACTOR 1"/>
    <property type="match status" value="1"/>
</dbReference>
<name>A3ATM2_ORYSJ</name>
<dbReference type="AlphaFoldDB" id="A3ATM2"/>
<protein>
    <submittedName>
        <fullName evidence="2">Uncharacterized protein</fullName>
    </submittedName>
</protein>